<sequence length="143" mass="16597">MTKIFLNEYYFGYGIPYMILRLSAGPLILIMGINQYTNGNTKAGIGYAGFMIFFGVYYMLKPFIVLLYLKSWYNNFDVEVSIQADKLLLQKGKIKSEVDYSEIDKAHKRKAYYKLSLSSKQELYLPTKNLETSELKILENLIL</sequence>
<evidence type="ECO:0000313" key="2">
    <source>
        <dbReference type="EMBL" id="TJY36001.1"/>
    </source>
</evidence>
<dbReference type="EMBL" id="SUPL01000004">
    <property type="protein sequence ID" value="TJY36001.1"/>
    <property type="molecule type" value="Genomic_DNA"/>
</dbReference>
<dbReference type="RefSeq" id="WP_136843252.1">
    <property type="nucleotide sequence ID" value="NZ_SUPL01000004.1"/>
</dbReference>
<evidence type="ECO:0000313" key="3">
    <source>
        <dbReference type="Proteomes" id="UP000307657"/>
    </source>
</evidence>
<organism evidence="2 3">
    <name type="scientific">Pontimicrobium aquaticum</name>
    <dbReference type="NCBI Taxonomy" id="2565367"/>
    <lineage>
        <taxon>Bacteria</taxon>
        <taxon>Pseudomonadati</taxon>
        <taxon>Bacteroidota</taxon>
        <taxon>Flavobacteriia</taxon>
        <taxon>Flavobacteriales</taxon>
        <taxon>Flavobacteriaceae</taxon>
        <taxon>Pontimicrobium</taxon>
    </lineage>
</organism>
<protein>
    <submittedName>
        <fullName evidence="2">Uncharacterized protein</fullName>
    </submittedName>
</protein>
<proteinExistence type="predicted"/>
<feature type="transmembrane region" description="Helical" evidence="1">
    <location>
        <begin position="12"/>
        <end position="33"/>
    </location>
</feature>
<dbReference type="Proteomes" id="UP000307657">
    <property type="component" value="Unassembled WGS sequence"/>
</dbReference>
<comment type="caution">
    <text evidence="2">The sequence shown here is derived from an EMBL/GenBank/DDBJ whole genome shotgun (WGS) entry which is preliminary data.</text>
</comment>
<keyword evidence="1" id="KW-0472">Membrane</keyword>
<dbReference type="OrthoDB" id="1444548at2"/>
<accession>A0A4U0EVQ6</accession>
<evidence type="ECO:0000256" key="1">
    <source>
        <dbReference type="SAM" id="Phobius"/>
    </source>
</evidence>
<feature type="transmembrane region" description="Helical" evidence="1">
    <location>
        <begin position="45"/>
        <end position="69"/>
    </location>
</feature>
<keyword evidence="1" id="KW-0812">Transmembrane</keyword>
<reference evidence="2 3" key="1">
    <citation type="submission" date="2019-04" db="EMBL/GenBank/DDBJ databases">
        <title>Lacinutrix sp. nov., isolated from marine water.</title>
        <authorList>
            <person name="Kim W."/>
        </authorList>
    </citation>
    <scope>NUCLEOTIDE SEQUENCE [LARGE SCALE GENOMIC DNA]</scope>
    <source>
        <strain evidence="2 3">CAU 1491</strain>
    </source>
</reference>
<keyword evidence="3" id="KW-1185">Reference proteome</keyword>
<gene>
    <name evidence="2" type="ORF">E5167_09065</name>
</gene>
<dbReference type="AlphaFoldDB" id="A0A4U0EVQ6"/>
<keyword evidence="1" id="KW-1133">Transmembrane helix</keyword>
<name>A0A4U0EVQ6_9FLAO</name>